<dbReference type="AlphaFoldDB" id="A0A844GA21"/>
<protein>
    <submittedName>
        <fullName evidence="1">Uncharacterized protein</fullName>
    </submittedName>
</protein>
<sequence length="207" mass="22514">MPAGNTPSPVSPPNIRVSIRNDSPQAEADYPFYQVISDNTHSFRIELIEDPDRKKPPYHNIDFSIGTRLVENAETEEDSLLVFTRFNDDGDELPPGTHLLKWTTPLEGLLFYDGRNLSVQTSTGKGIIVGDETGCGWIPLPAGNASFGRKGDIGWSWFKAAENAILAVLTIPPADGFGPAICRKLTINADGTWAAVGPEIPVIVPKM</sequence>
<dbReference type="EMBL" id="VUNS01000057">
    <property type="protein sequence ID" value="MST99784.1"/>
    <property type="molecule type" value="Genomic_DNA"/>
</dbReference>
<name>A0A844GA21_9BACT</name>
<gene>
    <name evidence="1" type="ORF">FYJ85_22395</name>
</gene>
<reference evidence="1 2" key="1">
    <citation type="submission" date="2019-08" db="EMBL/GenBank/DDBJ databases">
        <title>In-depth cultivation of the pig gut microbiome towards novel bacterial diversity and tailored functional studies.</title>
        <authorList>
            <person name="Wylensek D."/>
            <person name="Hitch T.C.A."/>
            <person name="Clavel T."/>
        </authorList>
    </citation>
    <scope>NUCLEOTIDE SEQUENCE [LARGE SCALE GENOMIC DNA]</scope>
    <source>
        <strain evidence="1 2">BBE-744-WT-12</strain>
    </source>
</reference>
<keyword evidence="2" id="KW-1185">Reference proteome</keyword>
<evidence type="ECO:0000313" key="2">
    <source>
        <dbReference type="Proteomes" id="UP000435649"/>
    </source>
</evidence>
<dbReference type="Proteomes" id="UP000435649">
    <property type="component" value="Unassembled WGS sequence"/>
</dbReference>
<comment type="caution">
    <text evidence="1">The sequence shown here is derived from an EMBL/GenBank/DDBJ whole genome shotgun (WGS) entry which is preliminary data.</text>
</comment>
<dbReference type="RefSeq" id="WP_154420941.1">
    <property type="nucleotide sequence ID" value="NZ_VUNS01000057.1"/>
</dbReference>
<proteinExistence type="predicted"/>
<accession>A0A844GA21</accession>
<organism evidence="1 2">
    <name type="scientific">Victivallis lenta</name>
    <dbReference type="NCBI Taxonomy" id="2606640"/>
    <lineage>
        <taxon>Bacteria</taxon>
        <taxon>Pseudomonadati</taxon>
        <taxon>Lentisphaerota</taxon>
        <taxon>Lentisphaeria</taxon>
        <taxon>Victivallales</taxon>
        <taxon>Victivallaceae</taxon>
        <taxon>Victivallis</taxon>
    </lineage>
</organism>
<evidence type="ECO:0000313" key="1">
    <source>
        <dbReference type="EMBL" id="MST99784.1"/>
    </source>
</evidence>